<name>A0A645BZ83_9ZZZZ</name>
<dbReference type="EMBL" id="VSSQ01023708">
    <property type="protein sequence ID" value="MPM70810.1"/>
    <property type="molecule type" value="Genomic_DNA"/>
</dbReference>
<evidence type="ECO:0000256" key="2">
    <source>
        <dbReference type="ARBA" id="ARBA00022679"/>
    </source>
</evidence>
<reference evidence="5" key="1">
    <citation type="submission" date="2019-08" db="EMBL/GenBank/DDBJ databases">
        <authorList>
            <person name="Kucharzyk K."/>
            <person name="Murdoch R.W."/>
            <person name="Higgins S."/>
            <person name="Loffler F."/>
        </authorList>
    </citation>
    <scope>NUCLEOTIDE SEQUENCE</scope>
</reference>
<dbReference type="InterPro" id="IPR043502">
    <property type="entry name" value="DNA/RNA_pol_sf"/>
</dbReference>
<accession>A0A645BZ83</accession>
<gene>
    <name evidence="5" type="primary">polB</name>
    <name evidence="5" type="ORF">SDC9_117771</name>
</gene>
<comment type="caution">
    <text evidence="5">The sequence shown here is derived from an EMBL/GenBank/DDBJ whole genome shotgun (WGS) entry which is preliminary data.</text>
</comment>
<evidence type="ECO:0000256" key="4">
    <source>
        <dbReference type="ARBA" id="ARBA00022932"/>
    </source>
</evidence>
<protein>
    <recommendedName>
        <fullName evidence="1">DNA-directed DNA polymerase</fullName>
        <ecNumber evidence="1">2.7.7.7</ecNumber>
    </recommendedName>
</protein>
<dbReference type="SUPFAM" id="SSF56672">
    <property type="entry name" value="DNA/RNA polymerases"/>
    <property type="match status" value="1"/>
</dbReference>
<dbReference type="AlphaFoldDB" id="A0A645BZ83"/>
<evidence type="ECO:0000256" key="1">
    <source>
        <dbReference type="ARBA" id="ARBA00012417"/>
    </source>
</evidence>
<organism evidence="5">
    <name type="scientific">bioreactor metagenome</name>
    <dbReference type="NCBI Taxonomy" id="1076179"/>
    <lineage>
        <taxon>unclassified sequences</taxon>
        <taxon>metagenomes</taxon>
        <taxon>ecological metagenomes</taxon>
    </lineage>
</organism>
<dbReference type="Gene3D" id="1.10.132.60">
    <property type="entry name" value="DNA polymerase family B, C-terminal domain"/>
    <property type="match status" value="1"/>
</dbReference>
<keyword evidence="3 5" id="KW-0548">Nucleotidyltransferase</keyword>
<evidence type="ECO:0000256" key="3">
    <source>
        <dbReference type="ARBA" id="ARBA00022695"/>
    </source>
</evidence>
<sequence>MIDYVHSTLAGKKEDLLIYRKRLRHRLDDYVANVPPQVRAARIADEHNAHMERPRQYQNGGWIRYVMTTAGPEPLEARRSPIDYEHYLTKQIQPIADSILQPLGEDFTALISSQQELF</sequence>
<dbReference type="EC" id="2.7.7.7" evidence="1"/>
<evidence type="ECO:0000313" key="5">
    <source>
        <dbReference type="EMBL" id="MPM70810.1"/>
    </source>
</evidence>
<keyword evidence="4" id="KW-0239">DNA-directed DNA polymerase</keyword>
<proteinExistence type="predicted"/>
<keyword evidence="2 5" id="KW-0808">Transferase</keyword>
<dbReference type="GO" id="GO:0003887">
    <property type="term" value="F:DNA-directed DNA polymerase activity"/>
    <property type="evidence" value="ECO:0007669"/>
    <property type="project" value="UniProtKB-KW"/>
</dbReference>
<dbReference type="InterPro" id="IPR042087">
    <property type="entry name" value="DNA_pol_B_thumb"/>
</dbReference>